<reference evidence="1 2" key="1">
    <citation type="journal article" date="2013" name="ISME J.">
        <title>Metabolic model for the filamentous 'Candidatus Microthrix parvicella' based on genomic and metagenomic analyses.</title>
        <authorList>
            <person name="Jon McIlroy S."/>
            <person name="Kristiansen R."/>
            <person name="Albertsen M."/>
            <person name="Michael Karst S."/>
            <person name="Rossetti S."/>
            <person name="Lund Nielsen J."/>
            <person name="Tandoi V."/>
            <person name="James Seviour R."/>
            <person name="Nielsen P.H."/>
        </authorList>
    </citation>
    <scope>NUCLEOTIDE SEQUENCE [LARGE SCALE GENOMIC DNA]</scope>
    <source>
        <strain evidence="1 2">RN1</strain>
    </source>
</reference>
<name>R4Z713_9ACTN</name>
<keyword evidence="2" id="KW-1185">Reference proteome</keyword>
<dbReference type="Proteomes" id="UP000018291">
    <property type="component" value="Unassembled WGS sequence"/>
</dbReference>
<evidence type="ECO:0000313" key="1">
    <source>
        <dbReference type="EMBL" id="CCM65796.1"/>
    </source>
</evidence>
<evidence type="ECO:0000313" key="2">
    <source>
        <dbReference type="Proteomes" id="UP000018291"/>
    </source>
</evidence>
<dbReference type="HOGENOM" id="CLU_3355200_0_0_11"/>
<dbReference type="AlphaFoldDB" id="R4Z713"/>
<sequence>MDERVIVPGSGRWFRAEATAVAEVREHIERRLGANP</sequence>
<dbReference type="EMBL" id="CANL01000078">
    <property type="protein sequence ID" value="CCM65796.1"/>
    <property type="molecule type" value="Genomic_DNA"/>
</dbReference>
<organism evidence="1 2">
    <name type="scientific">Candidatus Neomicrothrix parvicella RN1</name>
    <dbReference type="NCBI Taxonomy" id="1229780"/>
    <lineage>
        <taxon>Bacteria</taxon>
        <taxon>Bacillati</taxon>
        <taxon>Actinomycetota</taxon>
        <taxon>Acidimicrobiia</taxon>
        <taxon>Acidimicrobiales</taxon>
        <taxon>Microthrixaceae</taxon>
        <taxon>Candidatus Neomicrothrix</taxon>
    </lineage>
</organism>
<comment type="caution">
    <text evidence="1">The sequence shown here is derived from an EMBL/GenBank/DDBJ whole genome shotgun (WGS) entry which is preliminary data.</text>
</comment>
<proteinExistence type="predicted"/>
<protein>
    <submittedName>
        <fullName evidence="1">Uncharacterized protein</fullName>
    </submittedName>
</protein>
<gene>
    <name evidence="1" type="ORF">BN381_80326</name>
</gene>
<accession>R4Z713</accession>